<evidence type="ECO:0000259" key="1">
    <source>
        <dbReference type="Pfam" id="PF02541"/>
    </source>
</evidence>
<dbReference type="CDD" id="cd24054">
    <property type="entry name" value="ASKHA_NBD_AaPPX-GppA_MtPPX2-like"/>
    <property type="match status" value="1"/>
</dbReference>
<gene>
    <name evidence="2" type="ORF">MNB_SV-13-378</name>
</gene>
<dbReference type="PANTHER" id="PTHR30005">
    <property type="entry name" value="EXOPOLYPHOSPHATASE"/>
    <property type="match status" value="1"/>
</dbReference>
<keyword evidence="2" id="KW-0378">Hydrolase</keyword>
<dbReference type="InterPro" id="IPR003695">
    <property type="entry name" value="Ppx_GppA_N"/>
</dbReference>
<dbReference type="AlphaFoldDB" id="A0A1W1C4C5"/>
<accession>A0A1W1C4C5</accession>
<evidence type="ECO:0000313" key="2">
    <source>
        <dbReference type="EMBL" id="SFV60571.1"/>
    </source>
</evidence>
<sequence length="271" mass="29903">MKTADALVETGVISSEAVCRVINAIEVAQNTIGFDDEKIVAVTTEAVRQASNQKEVLEEIEDVTGVVFTVIDGDEEARLTLLAVKERLKTLPHAMDNFVLVDIGGASIEVVFNYGKKRVSKSFPIGIVTLAQSYEGLDAMEEALPLKMLEIEKFVKQMYATRGVSQSFVATAGTPTTVASMKLGLTYETYDAKRINGITLEKEELRFYLDKLLTMPFEEREMTVGTGRSDLIACGILIYQELYSILNFQSCIVVDDGLREGVALDYCNSMH</sequence>
<dbReference type="EC" id="3.6.1.11" evidence="2"/>
<name>A0A1W1C4C5_9ZZZZ</name>
<reference evidence="2" key="1">
    <citation type="submission" date="2016-10" db="EMBL/GenBank/DDBJ databases">
        <authorList>
            <person name="de Groot N.N."/>
        </authorList>
    </citation>
    <scope>NUCLEOTIDE SEQUENCE</scope>
</reference>
<proteinExistence type="predicted"/>
<dbReference type="GO" id="GO:0004309">
    <property type="term" value="F:exopolyphosphatase activity"/>
    <property type="evidence" value="ECO:0007669"/>
    <property type="project" value="UniProtKB-EC"/>
</dbReference>
<organism evidence="2">
    <name type="scientific">hydrothermal vent metagenome</name>
    <dbReference type="NCBI Taxonomy" id="652676"/>
    <lineage>
        <taxon>unclassified sequences</taxon>
        <taxon>metagenomes</taxon>
        <taxon>ecological metagenomes</taxon>
    </lineage>
</organism>
<dbReference type="InterPro" id="IPR050273">
    <property type="entry name" value="GppA/Ppx_hydrolase"/>
</dbReference>
<dbReference type="InterPro" id="IPR043129">
    <property type="entry name" value="ATPase_NBD"/>
</dbReference>
<feature type="domain" description="Ppx/GppA phosphatase N-terminal" evidence="1">
    <location>
        <begin position="4"/>
        <end position="266"/>
    </location>
</feature>
<dbReference type="SUPFAM" id="SSF53067">
    <property type="entry name" value="Actin-like ATPase domain"/>
    <property type="match status" value="2"/>
</dbReference>
<dbReference type="Gene3D" id="3.30.420.150">
    <property type="entry name" value="Exopolyphosphatase. Domain 2"/>
    <property type="match status" value="1"/>
</dbReference>
<dbReference type="EMBL" id="FPHM01000063">
    <property type="protein sequence ID" value="SFV60571.1"/>
    <property type="molecule type" value="Genomic_DNA"/>
</dbReference>
<dbReference type="PANTHER" id="PTHR30005:SF0">
    <property type="entry name" value="RETROGRADE REGULATION PROTEIN 2"/>
    <property type="match status" value="1"/>
</dbReference>
<dbReference type="Pfam" id="PF02541">
    <property type="entry name" value="Ppx-GppA"/>
    <property type="match status" value="1"/>
</dbReference>
<dbReference type="Gene3D" id="3.30.420.40">
    <property type="match status" value="1"/>
</dbReference>
<protein>
    <submittedName>
        <fullName evidence="2">Exopolyphosphatase</fullName>
        <ecNumber evidence="2">3.6.1.11</ecNumber>
    </submittedName>
</protein>